<dbReference type="InterPro" id="IPR055377">
    <property type="entry name" value="GH3_M"/>
</dbReference>
<dbReference type="PANTHER" id="PTHR31901">
    <property type="entry name" value="GH3 DOMAIN-CONTAINING PROTEIN"/>
    <property type="match status" value="1"/>
</dbReference>
<proteinExistence type="predicted"/>
<dbReference type="Pfam" id="PF23571">
    <property type="entry name" value="GH3_M"/>
    <property type="match status" value="1"/>
</dbReference>
<evidence type="ECO:0000259" key="1">
    <source>
        <dbReference type="Pfam" id="PF23571"/>
    </source>
</evidence>
<dbReference type="Pfam" id="PF03321">
    <property type="entry name" value="GH3"/>
    <property type="match status" value="1"/>
</dbReference>
<evidence type="ECO:0000313" key="4">
    <source>
        <dbReference type="Proteomes" id="UP000606600"/>
    </source>
</evidence>
<evidence type="ECO:0000313" key="3">
    <source>
        <dbReference type="EMBL" id="MBD1364611.1"/>
    </source>
</evidence>
<dbReference type="Gene3D" id="3.40.50.12780">
    <property type="entry name" value="N-terminal domain of ligase-like"/>
    <property type="match status" value="1"/>
</dbReference>
<reference evidence="3 4" key="1">
    <citation type="submission" date="2020-09" db="EMBL/GenBank/DDBJ databases">
        <title>Novel species of Mucilaginibacter isolated from a glacier on the Tibetan Plateau.</title>
        <authorList>
            <person name="Liu Q."/>
            <person name="Xin Y.-H."/>
        </authorList>
    </citation>
    <scope>NUCLEOTIDE SEQUENCE [LARGE SCALE GENOMIC DNA]</scope>
    <source>
        <strain evidence="3 4">ZT4R22</strain>
    </source>
</reference>
<accession>A0ABR7WQW5</accession>
<dbReference type="InterPro" id="IPR055378">
    <property type="entry name" value="GH3_C"/>
</dbReference>
<dbReference type="Pfam" id="PF23572">
    <property type="entry name" value="GH3_C"/>
    <property type="match status" value="1"/>
</dbReference>
<dbReference type="EMBL" id="JACWMY010000005">
    <property type="protein sequence ID" value="MBD1364611.1"/>
    <property type="molecule type" value="Genomic_DNA"/>
</dbReference>
<dbReference type="PANTHER" id="PTHR31901:SF9">
    <property type="entry name" value="GH3 DOMAIN-CONTAINING PROTEIN"/>
    <property type="match status" value="1"/>
</dbReference>
<feature type="domain" description="GH3 C-terminal" evidence="2">
    <location>
        <begin position="376"/>
        <end position="489"/>
    </location>
</feature>
<organism evidence="3 4">
    <name type="scientific">Mucilaginibacter pankratovii</name>
    <dbReference type="NCBI Taxonomy" id="2772110"/>
    <lineage>
        <taxon>Bacteria</taxon>
        <taxon>Pseudomonadati</taxon>
        <taxon>Bacteroidota</taxon>
        <taxon>Sphingobacteriia</taxon>
        <taxon>Sphingobacteriales</taxon>
        <taxon>Sphingobacteriaceae</taxon>
        <taxon>Mucilaginibacter</taxon>
    </lineage>
</organism>
<keyword evidence="4" id="KW-1185">Reference proteome</keyword>
<evidence type="ECO:0000259" key="2">
    <source>
        <dbReference type="Pfam" id="PF23572"/>
    </source>
</evidence>
<comment type="caution">
    <text evidence="3">The sequence shown here is derived from an EMBL/GenBank/DDBJ whole genome shotgun (WGS) entry which is preliminary data.</text>
</comment>
<feature type="domain" description="GH3 middle" evidence="1">
    <location>
        <begin position="292"/>
        <end position="360"/>
    </location>
</feature>
<dbReference type="RefSeq" id="WP_191189268.1">
    <property type="nucleotide sequence ID" value="NZ_JACWMY010000005.1"/>
</dbReference>
<name>A0ABR7WQW5_9SPHI</name>
<sequence>MGLKALLSKAFAFFVNRQLNHIRQNAVALQQKTFSNLIHDAKATAFGTDHNFASINSYEDFKKQVPVRDYEELRPYIERVTKGEANVLWPGKPAYLAKTSGTTSGVKYIPISKESMPEHIKAARNALLSYIHETGKADFVDGKMIFLQGSPVLSEKEGISVGRLSGIVAHHVPEYLQKNRMPSYETNCIEDWEQKVDAIVQETVKEDMRLISGIPPWCQMYFDRLSAVSGGKKVKDIFPNFKLFVHGGVNYEPYRARMEEVIGTKVDSIETYPASEGFIAFQDSQKEKGLLLMVDAGIFYEFIPSDEYFNDNPTRINLKDVELERNYALILNTSAGLWGYSLGDTIKFVSKKPYKIAVTGRIKHYISAFGEHVIGEEVEQALMGVAAEEGVDVIEFTVAPQVTPKAGELPYHEWFIEFGNEPKDPGAFSLKVDKALQKKNIYYFDLIEGNILQPLVIRSLKKDTFINYMRSQGKLGGQNKVPRLSNDRKIADELNRYISNI</sequence>
<protein>
    <submittedName>
        <fullName evidence="3">GH3 auxin-responsive promoter family protein</fullName>
    </submittedName>
</protein>
<dbReference type="Proteomes" id="UP000606600">
    <property type="component" value="Unassembled WGS sequence"/>
</dbReference>
<dbReference type="InterPro" id="IPR042099">
    <property type="entry name" value="ANL_N_sf"/>
</dbReference>
<dbReference type="InterPro" id="IPR004993">
    <property type="entry name" value="GH3"/>
</dbReference>
<gene>
    <name evidence="3" type="ORF">IDJ77_12395</name>
</gene>